<evidence type="ECO:0000256" key="8">
    <source>
        <dbReference type="SAM" id="MobiDB-lite"/>
    </source>
</evidence>
<accession>A0ABW2ZWT6</accession>
<feature type="transmembrane region" description="Helical" evidence="9">
    <location>
        <begin position="281"/>
        <end position="310"/>
    </location>
</feature>
<gene>
    <name evidence="10" type="ORF">ACFQZ8_04035</name>
</gene>
<evidence type="ECO:0000256" key="1">
    <source>
        <dbReference type="ARBA" id="ARBA00004651"/>
    </source>
</evidence>
<evidence type="ECO:0000313" key="11">
    <source>
        <dbReference type="Proteomes" id="UP001597053"/>
    </source>
</evidence>
<keyword evidence="4" id="KW-1003">Cell membrane</keyword>
<dbReference type="EMBL" id="JBHTHM010000086">
    <property type="protein sequence ID" value="MFD0783097.1"/>
    <property type="molecule type" value="Genomic_DNA"/>
</dbReference>
<protein>
    <submittedName>
        <fullName evidence="10">FecCD family ABC transporter permease</fullName>
    </submittedName>
</protein>
<reference evidence="11" key="1">
    <citation type="journal article" date="2019" name="Int. J. Syst. Evol. Microbiol.">
        <title>The Global Catalogue of Microorganisms (GCM) 10K type strain sequencing project: providing services to taxonomists for standard genome sequencing and annotation.</title>
        <authorList>
            <consortium name="The Broad Institute Genomics Platform"/>
            <consortium name="The Broad Institute Genome Sequencing Center for Infectious Disease"/>
            <person name="Wu L."/>
            <person name="Ma J."/>
        </authorList>
    </citation>
    <scope>NUCLEOTIDE SEQUENCE [LARGE SCALE GENOMIC DNA]</scope>
    <source>
        <strain evidence="11">JCM 32148</strain>
    </source>
</reference>
<sequence>MAKAAETRPILRLKNAPERDPEPATSEAEATVPRRFVVRLLVVCGVLACGLAVAVVAGVALGPVRIPPLEVVTALADDLGLPLPGDGSGGEHATVINYIRLPRVLVGALVGAALGIAGATMQAVFRNPLAEPGVIGVSSGAALGAVAAIYFGWTALTPWMLPATAFVGAVAAMGFVFMVAALRRDRGPVTLLLVGIAVSAFFGALISVMVATTTNNEELRGIVFWLQGGLGARTWQHVQLAAVPVVAGCLLLTVFGRDLNLLLLGDDGARAAGLDVARQRVVILGLTSLLTGAAVAVSGVIGFVGLVVPHALRLVIGPDNRVLLPASALGGAAFLVLADLIARVAFSPTSLQVGIVTALFGAPVFLALVLRRRAGGLR</sequence>
<feature type="transmembrane region" description="Helical" evidence="9">
    <location>
        <begin position="351"/>
        <end position="370"/>
    </location>
</feature>
<keyword evidence="5 9" id="KW-0812">Transmembrane</keyword>
<keyword evidence="11" id="KW-1185">Reference proteome</keyword>
<dbReference type="Gene3D" id="1.10.3470.10">
    <property type="entry name" value="ABC transporter involved in vitamin B12 uptake, BtuC"/>
    <property type="match status" value="1"/>
</dbReference>
<keyword evidence="6 9" id="KW-1133">Transmembrane helix</keyword>
<feature type="transmembrane region" description="Helical" evidence="9">
    <location>
        <begin position="132"/>
        <end position="153"/>
    </location>
</feature>
<feature type="transmembrane region" description="Helical" evidence="9">
    <location>
        <begin position="159"/>
        <end position="182"/>
    </location>
</feature>
<evidence type="ECO:0000256" key="9">
    <source>
        <dbReference type="SAM" id="Phobius"/>
    </source>
</evidence>
<feature type="transmembrane region" description="Helical" evidence="9">
    <location>
        <begin position="322"/>
        <end position="345"/>
    </location>
</feature>
<organism evidence="10 11">
    <name type="scientific">Micromonospora azadirachtae</name>
    <dbReference type="NCBI Taxonomy" id="1970735"/>
    <lineage>
        <taxon>Bacteria</taxon>
        <taxon>Bacillati</taxon>
        <taxon>Actinomycetota</taxon>
        <taxon>Actinomycetes</taxon>
        <taxon>Micromonosporales</taxon>
        <taxon>Micromonosporaceae</taxon>
        <taxon>Micromonospora</taxon>
    </lineage>
</organism>
<feature type="transmembrane region" description="Helical" evidence="9">
    <location>
        <begin position="104"/>
        <end position="125"/>
    </location>
</feature>
<proteinExistence type="inferred from homology"/>
<dbReference type="CDD" id="cd06550">
    <property type="entry name" value="TM_ABC_iron-siderophores_like"/>
    <property type="match status" value="1"/>
</dbReference>
<evidence type="ECO:0000256" key="6">
    <source>
        <dbReference type="ARBA" id="ARBA00022989"/>
    </source>
</evidence>
<feature type="transmembrane region" description="Helical" evidence="9">
    <location>
        <begin position="36"/>
        <end position="61"/>
    </location>
</feature>
<evidence type="ECO:0000256" key="2">
    <source>
        <dbReference type="ARBA" id="ARBA00007935"/>
    </source>
</evidence>
<comment type="similarity">
    <text evidence="2">Belongs to the binding-protein-dependent transport system permease family. FecCD subfamily.</text>
</comment>
<evidence type="ECO:0000256" key="3">
    <source>
        <dbReference type="ARBA" id="ARBA00022448"/>
    </source>
</evidence>
<evidence type="ECO:0000256" key="4">
    <source>
        <dbReference type="ARBA" id="ARBA00022475"/>
    </source>
</evidence>
<dbReference type="PANTHER" id="PTHR30472">
    <property type="entry name" value="FERRIC ENTEROBACTIN TRANSPORT SYSTEM PERMEASE PROTEIN"/>
    <property type="match status" value="1"/>
</dbReference>
<feature type="region of interest" description="Disordered" evidence="8">
    <location>
        <begin position="1"/>
        <end position="28"/>
    </location>
</feature>
<dbReference type="Pfam" id="PF01032">
    <property type="entry name" value="FecCD"/>
    <property type="match status" value="1"/>
</dbReference>
<evidence type="ECO:0000313" key="10">
    <source>
        <dbReference type="EMBL" id="MFD0783097.1"/>
    </source>
</evidence>
<dbReference type="InterPro" id="IPR000522">
    <property type="entry name" value="ABC_transptr_permease_BtuC"/>
</dbReference>
<feature type="transmembrane region" description="Helical" evidence="9">
    <location>
        <begin position="189"/>
        <end position="211"/>
    </location>
</feature>
<keyword evidence="7 9" id="KW-0472">Membrane</keyword>
<comment type="caution">
    <text evidence="10">The sequence shown here is derived from an EMBL/GenBank/DDBJ whole genome shotgun (WGS) entry which is preliminary data.</text>
</comment>
<dbReference type="SUPFAM" id="SSF81345">
    <property type="entry name" value="ABC transporter involved in vitamin B12 uptake, BtuC"/>
    <property type="match status" value="1"/>
</dbReference>
<evidence type="ECO:0000256" key="7">
    <source>
        <dbReference type="ARBA" id="ARBA00023136"/>
    </source>
</evidence>
<evidence type="ECO:0000256" key="5">
    <source>
        <dbReference type="ARBA" id="ARBA00022692"/>
    </source>
</evidence>
<name>A0ABW2ZWT6_9ACTN</name>
<keyword evidence="3" id="KW-0813">Transport</keyword>
<comment type="subcellular location">
    <subcellularLocation>
        <location evidence="1">Cell membrane</location>
        <topology evidence="1">Multi-pass membrane protein</topology>
    </subcellularLocation>
</comment>
<dbReference type="InterPro" id="IPR037294">
    <property type="entry name" value="ABC_BtuC-like"/>
</dbReference>
<dbReference type="Proteomes" id="UP001597053">
    <property type="component" value="Unassembled WGS sequence"/>
</dbReference>
<dbReference type="PANTHER" id="PTHR30472:SF25">
    <property type="entry name" value="ABC TRANSPORTER PERMEASE PROTEIN MJ0876-RELATED"/>
    <property type="match status" value="1"/>
</dbReference>